<accession>A0A9W6DNI1</accession>
<reference evidence="2" key="1">
    <citation type="submission" date="2022-07" db="EMBL/GenBank/DDBJ databases">
        <title>Taxonomy of Aspergillus series Nigri: significant species reduction supported by multi-species coalescent approaches.</title>
        <authorList>
            <person name="Bian C."/>
            <person name="Kusuya Y."/>
            <person name="Sklenar F."/>
            <person name="D'hooge E."/>
            <person name="Yaguchi T."/>
            <person name="Takahashi H."/>
            <person name="Hubka V."/>
        </authorList>
    </citation>
    <scope>NUCLEOTIDE SEQUENCE</scope>
    <source>
        <strain evidence="2">CBS 733.88</strain>
    </source>
</reference>
<dbReference type="AlphaFoldDB" id="A0A9W6DNI1"/>
<evidence type="ECO:0000313" key="3">
    <source>
        <dbReference type="Proteomes" id="UP001143548"/>
    </source>
</evidence>
<proteinExistence type="predicted"/>
<evidence type="ECO:0000256" key="1">
    <source>
        <dbReference type="SAM" id="MobiDB-lite"/>
    </source>
</evidence>
<organism evidence="2 3">
    <name type="scientific">Aspergillus brasiliensis</name>
    <dbReference type="NCBI Taxonomy" id="319629"/>
    <lineage>
        <taxon>Eukaryota</taxon>
        <taxon>Fungi</taxon>
        <taxon>Dikarya</taxon>
        <taxon>Ascomycota</taxon>
        <taxon>Pezizomycotina</taxon>
        <taxon>Eurotiomycetes</taxon>
        <taxon>Eurotiomycetidae</taxon>
        <taxon>Eurotiales</taxon>
        <taxon>Aspergillaceae</taxon>
        <taxon>Aspergillus</taxon>
        <taxon>Aspergillus subgen. Circumdati</taxon>
    </lineage>
</organism>
<gene>
    <name evidence="2" type="ORF">AbraCBS73388_009448</name>
</gene>
<dbReference type="Proteomes" id="UP001143548">
    <property type="component" value="Unassembled WGS sequence"/>
</dbReference>
<sequence length="402" mass="45113">MSDSSDLEIINTPPSSLSGSPTALNTPSDILGDRVNMKPKPLERLSEQTGQSHLCGYYYDEGGQGFANGAQTQSWFTSQPLKDSLLKRLNSIQLITSSHNKGSDVTGAKRSWFELSIQRDNDVRWMSHENRFKTEEYQRHDGRVFTKHSDILKSLKDGDIIHVHAAAEPTGPENHYKKGLLIYGIGCKDSEQPLEDSALDGLLGASPKIAVPTFTYLSDTTPTDVRSKIDDKESIAVVVNLNWESWKNTEEILSIADQASKGRKNVLLVFDAEDLPVSEETTRRLSWDQTVENLWTKVMEGHCREFGEKVSEKKYVHLLVRIGFEGAIYKGFETKETKAHLIYEPTSAKGSFLRSYSDEDIGRFKVGGDKREKLKEELRVAWMDGLKASLKKNQPSPSRISA</sequence>
<comment type="caution">
    <text evidence="2">The sequence shown here is derived from an EMBL/GenBank/DDBJ whole genome shotgun (WGS) entry which is preliminary data.</text>
</comment>
<name>A0A9W6DNI1_9EURO</name>
<dbReference type="EMBL" id="BROQ01000062">
    <property type="protein sequence ID" value="GKZ23103.1"/>
    <property type="molecule type" value="Genomic_DNA"/>
</dbReference>
<evidence type="ECO:0000313" key="2">
    <source>
        <dbReference type="EMBL" id="GKZ23103.1"/>
    </source>
</evidence>
<feature type="compositionally biased region" description="Polar residues" evidence="1">
    <location>
        <begin position="12"/>
        <end position="28"/>
    </location>
</feature>
<protein>
    <submittedName>
        <fullName evidence="2">Uncharacterized protein</fullName>
    </submittedName>
</protein>
<feature type="region of interest" description="Disordered" evidence="1">
    <location>
        <begin position="1"/>
        <end position="36"/>
    </location>
</feature>